<reference evidence="1 2" key="1">
    <citation type="journal article" date="2014" name="Int. J. Syst. Evol. Microbiol.">
        <title>Leptospira mayottensis sp. nov., a pathogenic species of the genus Leptospira isolated from humans.</title>
        <authorList>
            <person name="Bourhy P."/>
            <person name="Collet L."/>
            <person name="Brisse S."/>
            <person name="Picardeau M."/>
        </authorList>
    </citation>
    <scope>NUCLEOTIDE SEQUENCE [LARGE SCALE GENOMIC DNA]</scope>
    <source>
        <strain evidence="1 2">200901122</strain>
    </source>
</reference>
<protein>
    <submittedName>
        <fullName evidence="1">Uncharacterized protein</fullName>
    </submittedName>
</protein>
<dbReference type="EMBL" id="AKWM02000032">
    <property type="protein sequence ID" value="EKS00603.1"/>
    <property type="molecule type" value="Genomic_DNA"/>
</dbReference>
<evidence type="ECO:0000313" key="2">
    <source>
        <dbReference type="Proteomes" id="UP000001343"/>
    </source>
</evidence>
<dbReference type="Proteomes" id="UP000001343">
    <property type="component" value="Unassembled WGS sequence"/>
</dbReference>
<name>A0AA87SX31_9LEPT</name>
<sequence length="56" mass="6053">MPGVGMITSLAIMSYKGILFGEQAAYYVGLRQGLISRAAPFITAELSAEVIIQFEE</sequence>
<accession>A0AA87SX31</accession>
<evidence type="ECO:0000313" key="1">
    <source>
        <dbReference type="EMBL" id="EKS00603.1"/>
    </source>
</evidence>
<proteinExistence type="predicted"/>
<gene>
    <name evidence="1" type="ORF">LEP1GSC125_2712</name>
</gene>
<organism evidence="1 2">
    <name type="scientific">Leptospira mayottensis 200901122</name>
    <dbReference type="NCBI Taxonomy" id="1193010"/>
    <lineage>
        <taxon>Bacteria</taxon>
        <taxon>Pseudomonadati</taxon>
        <taxon>Spirochaetota</taxon>
        <taxon>Spirochaetia</taxon>
        <taxon>Leptospirales</taxon>
        <taxon>Leptospiraceae</taxon>
        <taxon>Leptospira</taxon>
    </lineage>
</organism>
<dbReference type="AlphaFoldDB" id="A0AA87SX31"/>
<comment type="caution">
    <text evidence="1">The sequence shown here is derived from an EMBL/GenBank/DDBJ whole genome shotgun (WGS) entry which is preliminary data.</text>
</comment>